<feature type="domain" description="CCHC-type" evidence="4">
    <location>
        <begin position="352"/>
        <end position="367"/>
    </location>
</feature>
<evidence type="ECO:0000313" key="5">
    <source>
        <dbReference type="EMBL" id="ESK81667.1"/>
    </source>
</evidence>
<dbReference type="EMBL" id="AWSO01002317">
    <property type="protein sequence ID" value="ESK81667.1"/>
    <property type="molecule type" value="Genomic_DNA"/>
</dbReference>
<feature type="non-terminal residue" evidence="5">
    <location>
        <position position="1"/>
    </location>
</feature>
<dbReference type="InterPro" id="IPR001878">
    <property type="entry name" value="Znf_CCHC"/>
</dbReference>
<sequence length="420" mass="48642">TSPRACLTAEEETDLDEDLEVAEQLLNSDLTRIPQRITRSQRKKAIEGLQEREIEEQSESEPEAKSSHESETESLGIKDLFRTPEMTTPSGSTDVKPDVKKEESSKNKWVIQIATSVVDAMDEKKEDSSKGPTPEPYEGDHKDTCRFLFDLELYFKMNPSKGNTDEKKKMILLSLLKGKTTEWKMTEQEQLFPEDDDPEEKKKAAEETWSAFKARFKKHWQPVDVVGDTQMRICDLQMKEWADDYVNQFRLLASQTGYDDVALMMFFKEGLVPSLQDKIMLRSEGPPETLDKWYEIAIRYDNQYKFAMANKKRRQLKETVKLKINRKEKEVVINQTFPLLDNDKKDYMIQGKCFRCAQIGHISRDCPLKGQIQAERTLPPKAEPKKMTPRDVFTKVQKMILEQGAAEQEEIFDLIGKEGF</sequence>
<dbReference type="GO" id="GO:0008270">
    <property type="term" value="F:zinc ion binding"/>
    <property type="evidence" value="ECO:0007669"/>
    <property type="project" value="UniProtKB-KW"/>
</dbReference>
<feature type="compositionally biased region" description="Basic and acidic residues" evidence="3">
    <location>
        <begin position="62"/>
        <end position="71"/>
    </location>
</feature>
<dbReference type="SMART" id="SM00343">
    <property type="entry name" value="ZnF_C2HC"/>
    <property type="match status" value="1"/>
</dbReference>
<evidence type="ECO:0000256" key="3">
    <source>
        <dbReference type="SAM" id="MobiDB-lite"/>
    </source>
</evidence>
<dbReference type="InterPro" id="IPR036875">
    <property type="entry name" value="Znf_CCHC_sf"/>
</dbReference>
<dbReference type="PROSITE" id="PS50158">
    <property type="entry name" value="ZF_CCHC"/>
    <property type="match status" value="1"/>
</dbReference>
<dbReference type="Proteomes" id="UP000017559">
    <property type="component" value="Unassembled WGS sequence"/>
</dbReference>
<dbReference type="Pfam" id="PF00098">
    <property type="entry name" value="zf-CCHC"/>
    <property type="match status" value="1"/>
</dbReference>
<dbReference type="Gene3D" id="4.10.60.10">
    <property type="entry name" value="Zinc finger, CCHC-type"/>
    <property type="match status" value="1"/>
</dbReference>
<dbReference type="InterPro" id="IPR005162">
    <property type="entry name" value="Retrotrans_gag_dom"/>
</dbReference>
<dbReference type="OrthoDB" id="3253683at2759"/>
<dbReference type="SUPFAM" id="SSF57756">
    <property type="entry name" value="Retrovirus zinc finger-like domains"/>
    <property type="match status" value="1"/>
</dbReference>
<evidence type="ECO:0000313" key="6">
    <source>
        <dbReference type="Proteomes" id="UP000017559"/>
    </source>
</evidence>
<dbReference type="PANTHER" id="PTHR15503">
    <property type="entry name" value="LDOC1 RELATED"/>
    <property type="match status" value="1"/>
</dbReference>
<name>V2WJB5_MONRO</name>
<keyword evidence="2" id="KW-0479">Metal-binding</keyword>
<evidence type="ECO:0000259" key="4">
    <source>
        <dbReference type="PROSITE" id="PS50158"/>
    </source>
</evidence>
<organism evidence="5 6">
    <name type="scientific">Moniliophthora roreri (strain MCA 2997)</name>
    <name type="common">Cocoa frosty pod rot fungus</name>
    <name type="synonym">Crinipellis roreri</name>
    <dbReference type="NCBI Taxonomy" id="1381753"/>
    <lineage>
        <taxon>Eukaryota</taxon>
        <taxon>Fungi</taxon>
        <taxon>Dikarya</taxon>
        <taxon>Basidiomycota</taxon>
        <taxon>Agaricomycotina</taxon>
        <taxon>Agaricomycetes</taxon>
        <taxon>Agaricomycetidae</taxon>
        <taxon>Agaricales</taxon>
        <taxon>Marasmiineae</taxon>
        <taxon>Marasmiaceae</taxon>
        <taxon>Moniliophthora</taxon>
    </lineage>
</organism>
<feature type="region of interest" description="Disordered" evidence="3">
    <location>
        <begin position="36"/>
        <end position="106"/>
    </location>
</feature>
<dbReference type="InterPro" id="IPR032567">
    <property type="entry name" value="RTL1-rel"/>
</dbReference>
<comment type="caution">
    <text evidence="5">The sequence shown here is derived from an EMBL/GenBank/DDBJ whole genome shotgun (WGS) entry which is preliminary data.</text>
</comment>
<keyword evidence="6" id="KW-1185">Reference proteome</keyword>
<keyword evidence="2" id="KW-0862">Zinc</keyword>
<keyword evidence="1" id="KW-0507">mRNA processing</keyword>
<accession>V2WJB5</accession>
<evidence type="ECO:0000256" key="1">
    <source>
        <dbReference type="ARBA" id="ARBA00022664"/>
    </source>
</evidence>
<dbReference type="PANTHER" id="PTHR15503:SF22">
    <property type="entry name" value="TRANSPOSON TY3-I GAG POLYPROTEIN"/>
    <property type="match status" value="1"/>
</dbReference>
<dbReference type="GO" id="GO:0006397">
    <property type="term" value="P:mRNA processing"/>
    <property type="evidence" value="ECO:0007669"/>
    <property type="project" value="UniProtKB-KW"/>
</dbReference>
<dbReference type="GO" id="GO:0003676">
    <property type="term" value="F:nucleic acid binding"/>
    <property type="evidence" value="ECO:0007669"/>
    <property type="project" value="InterPro"/>
</dbReference>
<feature type="region of interest" description="Disordered" evidence="3">
    <location>
        <begin position="120"/>
        <end position="141"/>
    </location>
</feature>
<dbReference type="AlphaFoldDB" id="V2WJB5"/>
<feature type="compositionally biased region" description="Basic and acidic residues" evidence="3">
    <location>
        <begin position="95"/>
        <end position="106"/>
    </location>
</feature>
<dbReference type="Pfam" id="PF03732">
    <property type="entry name" value="Retrotrans_gag"/>
    <property type="match status" value="1"/>
</dbReference>
<evidence type="ECO:0000256" key="2">
    <source>
        <dbReference type="PROSITE-ProRule" id="PRU00047"/>
    </source>
</evidence>
<reference evidence="5 6" key="1">
    <citation type="journal article" date="2014" name="BMC Genomics">
        <title>Genome and secretome analysis of the hemibiotrophic fungal pathogen, Moniliophthora roreri, which causes frosty pod rot disease of cacao: mechanisms of the biotrophic and necrotrophic phases.</title>
        <authorList>
            <person name="Meinhardt L.W."/>
            <person name="Costa G.G.L."/>
            <person name="Thomazella D.P.T."/>
            <person name="Teixeira P.J.P.L."/>
            <person name="Carazzolle M.F."/>
            <person name="Schuster S.C."/>
            <person name="Carlson J.E."/>
            <person name="Guiltinan M.J."/>
            <person name="Mieczkowski P."/>
            <person name="Farmer A."/>
            <person name="Ramaraj T."/>
            <person name="Crozier J."/>
            <person name="Davis R.E."/>
            <person name="Shao J."/>
            <person name="Melnick R.L."/>
            <person name="Pereira G.A.G."/>
            <person name="Bailey B.A."/>
        </authorList>
    </citation>
    <scope>NUCLEOTIDE SEQUENCE [LARGE SCALE GENOMIC DNA]</scope>
    <source>
        <strain evidence="5 6">MCA 2997</strain>
    </source>
</reference>
<dbReference type="HOGENOM" id="CLU_000384_30_10_1"/>
<gene>
    <name evidence="5" type="ORF">Moror_3223</name>
</gene>
<protein>
    <recommendedName>
        <fullName evidence="4">CCHC-type domain-containing protein</fullName>
    </recommendedName>
</protein>
<keyword evidence="2" id="KW-0863">Zinc-finger</keyword>
<proteinExistence type="predicted"/>
<dbReference type="KEGG" id="mrr:Moror_3223"/>